<dbReference type="RefSeq" id="WP_386733388.1">
    <property type="nucleotide sequence ID" value="NZ_JBHRXI010000001.1"/>
</dbReference>
<organism evidence="1 2">
    <name type="scientific">Lutimaribacter marinistellae</name>
    <dbReference type="NCBI Taxonomy" id="1820329"/>
    <lineage>
        <taxon>Bacteria</taxon>
        <taxon>Pseudomonadati</taxon>
        <taxon>Pseudomonadota</taxon>
        <taxon>Alphaproteobacteria</taxon>
        <taxon>Rhodobacterales</taxon>
        <taxon>Roseobacteraceae</taxon>
        <taxon>Lutimaribacter</taxon>
    </lineage>
</organism>
<name>A0ABV7TBT3_9RHOB</name>
<keyword evidence="1" id="KW-0966">Cell projection</keyword>
<keyword evidence="1" id="KW-0282">Flagellum</keyword>
<dbReference type="EMBL" id="JBHRXI010000001">
    <property type="protein sequence ID" value="MFC3612197.1"/>
    <property type="molecule type" value="Genomic_DNA"/>
</dbReference>
<dbReference type="InterPro" id="IPR010845">
    <property type="entry name" value="FlaF"/>
</dbReference>
<dbReference type="Proteomes" id="UP001595629">
    <property type="component" value="Unassembled WGS sequence"/>
</dbReference>
<gene>
    <name evidence="1" type="primary">flaF</name>
    <name evidence="1" type="ORF">ACFORG_00370</name>
</gene>
<protein>
    <submittedName>
        <fullName evidence="1">Flagellar biosynthesis regulator FlaF</fullName>
    </submittedName>
</protein>
<keyword evidence="2" id="KW-1185">Reference proteome</keyword>
<proteinExistence type="predicted"/>
<keyword evidence="1" id="KW-0969">Cilium</keyword>
<dbReference type="Pfam" id="PF07309">
    <property type="entry name" value="FlaF"/>
    <property type="match status" value="1"/>
</dbReference>
<comment type="caution">
    <text evidence="1">The sequence shown here is derived from an EMBL/GenBank/DDBJ whole genome shotgun (WGS) entry which is preliminary data.</text>
</comment>
<sequence length="124" mass="13508">MTALSHARQAYAAAAAPIRTPRNTEYEAISRITSRLRQAVVGNKEVGFAELAEALHANHRLWSLLAAQVADEANELPRGLRAQLFYLAEFTHQHTPKVLAGKAGAEPLLDINTSILRGLRSGEV</sequence>
<accession>A0ABV7TBT3</accession>
<dbReference type="NCBIfam" id="NF009435">
    <property type="entry name" value="PRK12794.1"/>
    <property type="match status" value="1"/>
</dbReference>
<reference evidence="2" key="1">
    <citation type="journal article" date="2019" name="Int. J. Syst. Evol. Microbiol.">
        <title>The Global Catalogue of Microorganisms (GCM) 10K type strain sequencing project: providing services to taxonomists for standard genome sequencing and annotation.</title>
        <authorList>
            <consortium name="The Broad Institute Genomics Platform"/>
            <consortium name="The Broad Institute Genome Sequencing Center for Infectious Disease"/>
            <person name="Wu L."/>
            <person name="Ma J."/>
        </authorList>
    </citation>
    <scope>NUCLEOTIDE SEQUENCE [LARGE SCALE GENOMIC DNA]</scope>
    <source>
        <strain evidence="2">KCTC 42911</strain>
    </source>
</reference>
<evidence type="ECO:0000313" key="2">
    <source>
        <dbReference type="Proteomes" id="UP001595629"/>
    </source>
</evidence>
<evidence type="ECO:0000313" key="1">
    <source>
        <dbReference type="EMBL" id="MFC3612197.1"/>
    </source>
</evidence>